<evidence type="ECO:0000313" key="2">
    <source>
        <dbReference type="EMBL" id="ETL86446.1"/>
    </source>
</evidence>
<dbReference type="EMBL" id="KI694541">
    <property type="protein sequence ID" value="ETM39590.1"/>
    <property type="molecule type" value="Genomic_DNA"/>
</dbReference>
<protein>
    <submittedName>
        <fullName evidence="1">Uncharacterized protein</fullName>
    </submittedName>
</protein>
<dbReference type="OrthoDB" id="43583at2759"/>
<evidence type="ECO:0000313" key="1">
    <source>
        <dbReference type="EMBL" id="ETL33169.1"/>
    </source>
</evidence>
<dbReference type="AlphaFoldDB" id="W2IG05"/>
<sequence length="142" mass="16273">MIEDTTRWLEVTVQPEKDYLATAESFDSGSADIPAQAKSPTIKDLSLLLHCILNASPNQLGLDQGMVNRKPRQANWCNVWKQRFEATLADNHRKNNKRIEQFYNPRDTVMLRVPNVFLSKTKGYCSRPVHDQANSQQLHGQH</sequence>
<dbReference type="EMBL" id="KI674597">
    <property type="protein sequence ID" value="ETL33169.1"/>
    <property type="molecule type" value="Genomic_DNA"/>
</dbReference>
<dbReference type="EMBL" id="KI681283">
    <property type="protein sequence ID" value="ETL86446.1"/>
    <property type="molecule type" value="Genomic_DNA"/>
</dbReference>
<accession>W2IG05</accession>
<reference evidence="3" key="3">
    <citation type="submission" date="2013-11" db="EMBL/GenBank/DDBJ databases">
        <title>The Genome Sequence of Phytophthora parasitica IAC_01/95.</title>
        <authorList>
            <consortium name="The Broad Institute Genomics Platform"/>
            <person name="Russ C."/>
            <person name="Tyler B."/>
            <person name="Panabieres F."/>
            <person name="Shan W."/>
            <person name="Tripathy S."/>
            <person name="Grunwald N."/>
            <person name="Machado M."/>
            <person name="Johnson C.S."/>
            <person name="Arredondo F."/>
            <person name="Hong C."/>
            <person name="Coffey M."/>
            <person name="Young S.K."/>
            <person name="Zeng Q."/>
            <person name="Gargeya S."/>
            <person name="Fitzgerald M."/>
            <person name="Abouelleil A."/>
            <person name="Alvarado L."/>
            <person name="Chapman S.B."/>
            <person name="Gainer-Dewar J."/>
            <person name="Goldberg J."/>
            <person name="Griggs A."/>
            <person name="Gujja S."/>
            <person name="Hansen M."/>
            <person name="Howarth C."/>
            <person name="Imamovic A."/>
            <person name="Ireland A."/>
            <person name="Larimer J."/>
            <person name="McCowan C."/>
            <person name="Murphy C."/>
            <person name="Pearson M."/>
            <person name="Poon T.W."/>
            <person name="Priest M."/>
            <person name="Roberts A."/>
            <person name="Saif S."/>
            <person name="Shea T."/>
            <person name="Sykes S."/>
            <person name="Wortman J."/>
            <person name="Nusbaum C."/>
            <person name="Birren B."/>
        </authorList>
    </citation>
    <scope>NUCLEOTIDE SEQUENCE [LARGE SCALE GENOMIC DNA]</scope>
    <source>
        <strain evidence="3">IAC_01/95</strain>
    </source>
</reference>
<gene>
    <name evidence="3" type="ORF">L914_14267</name>
    <name evidence="1" type="ORF">L916_14322</name>
    <name evidence="2" type="ORF">L917_14122</name>
</gene>
<reference evidence="1" key="2">
    <citation type="submission" date="2013-11" db="EMBL/GenBank/DDBJ databases">
        <title>The Genome Sequence of Phytophthora parasitica CJ05E6.</title>
        <authorList>
            <consortium name="The Broad Institute Genomics Platform"/>
            <person name="Russ C."/>
            <person name="Tyler B."/>
            <person name="Panabieres F."/>
            <person name="Shan W."/>
            <person name="Tripathy S."/>
            <person name="Grunwald N."/>
            <person name="Machado M."/>
            <person name="Johnson C.S."/>
            <person name="Arredondo F."/>
            <person name="Hong C."/>
            <person name="Coffey M."/>
            <person name="Young S.K."/>
            <person name="Zeng Q."/>
            <person name="Gargeya S."/>
            <person name="Fitzgerald M."/>
            <person name="Abouelleil A."/>
            <person name="Alvarado L."/>
            <person name="Chapman S.B."/>
            <person name="Gainer-Dewar J."/>
            <person name="Goldberg J."/>
            <person name="Griggs A."/>
            <person name="Gujja S."/>
            <person name="Hansen M."/>
            <person name="Howarth C."/>
            <person name="Imamovic A."/>
            <person name="Ireland A."/>
            <person name="Larimer J."/>
            <person name="McCowan C."/>
            <person name="Murphy C."/>
            <person name="Pearson M."/>
            <person name="Poon T.W."/>
            <person name="Priest M."/>
            <person name="Roberts A."/>
            <person name="Saif S."/>
            <person name="Shea T."/>
            <person name="Sykes S."/>
            <person name="Wortman J."/>
            <person name="Nusbaum C."/>
            <person name="Birren B."/>
        </authorList>
    </citation>
    <scope>NUCLEOTIDE SEQUENCE [LARGE SCALE GENOMIC DNA]</scope>
    <source>
        <strain evidence="1">CJ05E6</strain>
    </source>
</reference>
<evidence type="ECO:0000313" key="3">
    <source>
        <dbReference type="EMBL" id="ETM39590.1"/>
    </source>
</evidence>
<proteinExistence type="predicted"/>
<dbReference type="Proteomes" id="UP000053864">
    <property type="component" value="Unassembled WGS sequence"/>
</dbReference>
<dbReference type="VEuPathDB" id="FungiDB:PPTG_23665"/>
<dbReference type="Proteomes" id="UP000054532">
    <property type="component" value="Unassembled WGS sequence"/>
</dbReference>
<dbReference type="Proteomes" id="UP000054423">
    <property type="component" value="Unassembled WGS sequence"/>
</dbReference>
<reference evidence="2" key="1">
    <citation type="submission" date="2013-11" db="EMBL/GenBank/DDBJ databases">
        <title>The Genome Sequence of Phytophthora parasitica CHvinca01.</title>
        <authorList>
            <consortium name="The Broad Institute Genomics Platform"/>
            <person name="Russ C."/>
            <person name="Tyler B."/>
            <person name="Panabieres F."/>
            <person name="Shan W."/>
            <person name="Tripathy S."/>
            <person name="Grunwald N."/>
            <person name="Machado M."/>
            <person name="Johnson C.S."/>
            <person name="Arredondo F."/>
            <person name="Hong C."/>
            <person name="Coffey M."/>
            <person name="Young S.K."/>
            <person name="Zeng Q."/>
            <person name="Gargeya S."/>
            <person name="Fitzgerald M."/>
            <person name="Abouelleil A."/>
            <person name="Alvarado L."/>
            <person name="Chapman S.B."/>
            <person name="Gainer-Dewar J."/>
            <person name="Goldberg J."/>
            <person name="Griggs A."/>
            <person name="Gujja S."/>
            <person name="Hansen M."/>
            <person name="Howarth C."/>
            <person name="Imamovic A."/>
            <person name="Ireland A."/>
            <person name="Larimer J."/>
            <person name="McCowan C."/>
            <person name="Murphy C."/>
            <person name="Pearson M."/>
            <person name="Poon T.W."/>
            <person name="Priest M."/>
            <person name="Roberts A."/>
            <person name="Saif S."/>
            <person name="Shea T."/>
            <person name="Sykes S."/>
            <person name="Wortman J."/>
            <person name="Nusbaum C."/>
            <person name="Birren B."/>
        </authorList>
    </citation>
    <scope>NUCLEOTIDE SEQUENCE [LARGE SCALE GENOMIC DNA]</scope>
    <source>
        <strain evidence="2">CHvinca01</strain>
    </source>
</reference>
<name>W2IG05_PHYNI</name>
<organism evidence="1">
    <name type="scientific">Phytophthora nicotianae</name>
    <name type="common">Potato buckeye rot agent</name>
    <name type="synonym">Phytophthora parasitica</name>
    <dbReference type="NCBI Taxonomy" id="4792"/>
    <lineage>
        <taxon>Eukaryota</taxon>
        <taxon>Sar</taxon>
        <taxon>Stramenopiles</taxon>
        <taxon>Oomycota</taxon>
        <taxon>Peronosporomycetes</taxon>
        <taxon>Peronosporales</taxon>
        <taxon>Peronosporaceae</taxon>
        <taxon>Phytophthora</taxon>
    </lineage>
</organism>